<organism evidence="3 4">
    <name type="scientific">Coprinopsis marcescibilis</name>
    <name type="common">Agaric fungus</name>
    <name type="synonym">Psathyrella marcescibilis</name>
    <dbReference type="NCBI Taxonomy" id="230819"/>
    <lineage>
        <taxon>Eukaryota</taxon>
        <taxon>Fungi</taxon>
        <taxon>Dikarya</taxon>
        <taxon>Basidiomycota</taxon>
        <taxon>Agaricomycotina</taxon>
        <taxon>Agaricomycetes</taxon>
        <taxon>Agaricomycetidae</taxon>
        <taxon>Agaricales</taxon>
        <taxon>Agaricineae</taxon>
        <taxon>Psathyrellaceae</taxon>
        <taxon>Coprinopsis</taxon>
    </lineage>
</organism>
<keyword evidence="2" id="KW-0472">Membrane</keyword>
<feature type="transmembrane region" description="Helical" evidence="2">
    <location>
        <begin position="52"/>
        <end position="73"/>
    </location>
</feature>
<dbReference type="OrthoDB" id="10686534at2759"/>
<evidence type="ECO:0000256" key="2">
    <source>
        <dbReference type="SAM" id="Phobius"/>
    </source>
</evidence>
<reference evidence="3 4" key="1">
    <citation type="journal article" date="2019" name="Nat. Ecol. Evol.">
        <title>Megaphylogeny resolves global patterns of mushroom evolution.</title>
        <authorList>
            <person name="Varga T."/>
            <person name="Krizsan K."/>
            <person name="Foldi C."/>
            <person name="Dima B."/>
            <person name="Sanchez-Garcia M."/>
            <person name="Sanchez-Ramirez S."/>
            <person name="Szollosi G.J."/>
            <person name="Szarkandi J.G."/>
            <person name="Papp V."/>
            <person name="Albert L."/>
            <person name="Andreopoulos W."/>
            <person name="Angelini C."/>
            <person name="Antonin V."/>
            <person name="Barry K.W."/>
            <person name="Bougher N.L."/>
            <person name="Buchanan P."/>
            <person name="Buyck B."/>
            <person name="Bense V."/>
            <person name="Catcheside P."/>
            <person name="Chovatia M."/>
            <person name="Cooper J."/>
            <person name="Damon W."/>
            <person name="Desjardin D."/>
            <person name="Finy P."/>
            <person name="Geml J."/>
            <person name="Haridas S."/>
            <person name="Hughes K."/>
            <person name="Justo A."/>
            <person name="Karasinski D."/>
            <person name="Kautmanova I."/>
            <person name="Kiss B."/>
            <person name="Kocsube S."/>
            <person name="Kotiranta H."/>
            <person name="LaButti K.M."/>
            <person name="Lechner B.E."/>
            <person name="Liimatainen K."/>
            <person name="Lipzen A."/>
            <person name="Lukacs Z."/>
            <person name="Mihaltcheva S."/>
            <person name="Morgado L.N."/>
            <person name="Niskanen T."/>
            <person name="Noordeloos M.E."/>
            <person name="Ohm R.A."/>
            <person name="Ortiz-Santana B."/>
            <person name="Ovrebo C."/>
            <person name="Racz N."/>
            <person name="Riley R."/>
            <person name="Savchenko A."/>
            <person name="Shiryaev A."/>
            <person name="Soop K."/>
            <person name="Spirin V."/>
            <person name="Szebenyi C."/>
            <person name="Tomsovsky M."/>
            <person name="Tulloss R.E."/>
            <person name="Uehling J."/>
            <person name="Grigoriev I.V."/>
            <person name="Vagvolgyi C."/>
            <person name="Papp T."/>
            <person name="Martin F.M."/>
            <person name="Miettinen O."/>
            <person name="Hibbett D.S."/>
            <person name="Nagy L.G."/>
        </authorList>
    </citation>
    <scope>NUCLEOTIDE SEQUENCE [LARGE SCALE GENOMIC DNA]</scope>
    <source>
        <strain evidence="3 4">CBS 121175</strain>
    </source>
</reference>
<feature type="compositionally biased region" description="Polar residues" evidence="1">
    <location>
        <begin position="109"/>
        <end position="137"/>
    </location>
</feature>
<proteinExistence type="predicted"/>
<evidence type="ECO:0000313" key="4">
    <source>
        <dbReference type="Proteomes" id="UP000307440"/>
    </source>
</evidence>
<gene>
    <name evidence="3" type="ORF">FA15DRAFT_672330</name>
</gene>
<dbReference type="AlphaFoldDB" id="A0A5C3KN27"/>
<name>A0A5C3KN27_COPMA</name>
<sequence>MAPNPHSPHYGGAPLDHSSDDKTFASAPAMTLFSRNALVSRDSISTTTRNTLILAVITVAIIFATVMALYAVYKGVRFFQRRKLVNQALEMPTSPEKLQAKSKSKTCRSEASSARTSINKESIHQPSPNNLPSGIQSHLNTLDIDDPWMGSAPVSNNLDSQPSPTSVDLFRETIPSSGSPGSQEGAAEEDITSTSAAGSITDLSAASLKIVGDDVVGAYPFPQDIHPVEVGVEDTFSWGVRFSFPWVTEEMRFGLVLPTYPVDEGLAGYDEYSETSAYSNLSPPASPLQSTPETPPKRSPTLSTIPNPRILEDAALANANAHAEDDSYGLAAMNFWKRYGPATLAPPPKKPRGVKAAHLEGQLNKEQPRLEHSPEVDKTNQMLKEKSLHKFLHRYSSVVLLNGVMNGRQNLK</sequence>
<feature type="region of interest" description="Disordered" evidence="1">
    <location>
        <begin position="150"/>
        <end position="194"/>
    </location>
</feature>
<accession>A0A5C3KN27</accession>
<protein>
    <submittedName>
        <fullName evidence="3">Uncharacterized protein</fullName>
    </submittedName>
</protein>
<dbReference type="Proteomes" id="UP000307440">
    <property type="component" value="Unassembled WGS sequence"/>
</dbReference>
<keyword evidence="4" id="KW-1185">Reference proteome</keyword>
<evidence type="ECO:0000313" key="3">
    <source>
        <dbReference type="EMBL" id="TFK21704.1"/>
    </source>
</evidence>
<dbReference type="EMBL" id="ML210260">
    <property type="protein sequence ID" value="TFK21704.1"/>
    <property type="molecule type" value="Genomic_DNA"/>
</dbReference>
<feature type="region of interest" description="Disordered" evidence="1">
    <location>
        <begin position="276"/>
        <end position="305"/>
    </location>
</feature>
<evidence type="ECO:0000256" key="1">
    <source>
        <dbReference type="SAM" id="MobiDB-lite"/>
    </source>
</evidence>
<feature type="compositionally biased region" description="Polar residues" evidence="1">
    <location>
        <begin position="153"/>
        <end position="166"/>
    </location>
</feature>
<keyword evidence="2" id="KW-0812">Transmembrane</keyword>
<feature type="compositionally biased region" description="Polar residues" evidence="1">
    <location>
        <begin position="276"/>
        <end position="292"/>
    </location>
</feature>
<keyword evidence="2" id="KW-1133">Transmembrane helix</keyword>
<feature type="region of interest" description="Disordered" evidence="1">
    <location>
        <begin position="93"/>
        <end position="137"/>
    </location>
</feature>